<dbReference type="GO" id="GO:0005634">
    <property type="term" value="C:nucleus"/>
    <property type="evidence" value="ECO:0007669"/>
    <property type="project" value="UniProtKB-SubCell"/>
</dbReference>
<comment type="subcellular location">
    <subcellularLocation>
        <location evidence="1">Nucleus</location>
    </subcellularLocation>
</comment>
<dbReference type="AlphaFoldDB" id="A0A182VHB1"/>
<dbReference type="GO" id="GO:0003700">
    <property type="term" value="F:DNA-binding transcription factor activity"/>
    <property type="evidence" value="ECO:0007669"/>
    <property type="project" value="InterPro"/>
</dbReference>
<reference evidence="14" key="1">
    <citation type="submission" date="2020-05" db="UniProtKB">
        <authorList>
            <consortium name="EnsemblMetazoa"/>
        </authorList>
    </citation>
    <scope>IDENTIFICATION</scope>
    <source>
        <strain evidence="14">MAF</strain>
    </source>
</reference>
<evidence type="ECO:0000259" key="13">
    <source>
        <dbReference type="PROSITE" id="PS51030"/>
    </source>
</evidence>
<comment type="similarity">
    <text evidence="2">Belongs to the nuclear hormone receptor family. NR0 subfamily.</text>
</comment>
<keyword evidence="6" id="KW-0862">Zinc</keyword>
<evidence type="ECO:0000256" key="4">
    <source>
        <dbReference type="ARBA" id="ARBA00022723"/>
    </source>
</evidence>
<organism evidence="14 15">
    <name type="scientific">Anopheles merus</name>
    <name type="common">Mosquito</name>
    <dbReference type="NCBI Taxonomy" id="30066"/>
    <lineage>
        <taxon>Eukaryota</taxon>
        <taxon>Metazoa</taxon>
        <taxon>Ecdysozoa</taxon>
        <taxon>Arthropoda</taxon>
        <taxon>Hexapoda</taxon>
        <taxon>Insecta</taxon>
        <taxon>Pterygota</taxon>
        <taxon>Neoptera</taxon>
        <taxon>Endopterygota</taxon>
        <taxon>Diptera</taxon>
        <taxon>Nematocera</taxon>
        <taxon>Culicoidea</taxon>
        <taxon>Culicidae</taxon>
        <taxon>Anophelinae</taxon>
        <taxon>Anopheles</taxon>
    </lineage>
</organism>
<keyword evidence="15" id="KW-1185">Reference proteome</keyword>
<dbReference type="Pfam" id="PF00105">
    <property type="entry name" value="zf-C4"/>
    <property type="match status" value="1"/>
</dbReference>
<evidence type="ECO:0000256" key="7">
    <source>
        <dbReference type="ARBA" id="ARBA00023015"/>
    </source>
</evidence>
<evidence type="ECO:0000256" key="2">
    <source>
        <dbReference type="ARBA" id="ARBA00006647"/>
    </source>
</evidence>
<dbReference type="PROSITE" id="PS00031">
    <property type="entry name" value="NUCLEAR_REC_DBD_1"/>
    <property type="match status" value="1"/>
</dbReference>
<keyword evidence="10" id="KW-0675">Receptor</keyword>
<dbReference type="InterPro" id="IPR001628">
    <property type="entry name" value="Znf_hrmn_rcpt"/>
</dbReference>
<dbReference type="InterPro" id="IPR050200">
    <property type="entry name" value="Nuclear_hormone_rcpt_NR3"/>
</dbReference>
<dbReference type="Gene3D" id="3.30.50.10">
    <property type="entry name" value="Erythroid Transcription Factor GATA-1, subunit A"/>
    <property type="match status" value="1"/>
</dbReference>
<evidence type="ECO:0000256" key="5">
    <source>
        <dbReference type="ARBA" id="ARBA00022771"/>
    </source>
</evidence>
<keyword evidence="12" id="KW-0732">Signal</keyword>
<dbReference type="STRING" id="30066.A0A182VHB1"/>
<evidence type="ECO:0000256" key="1">
    <source>
        <dbReference type="ARBA" id="ARBA00004123"/>
    </source>
</evidence>
<dbReference type="VEuPathDB" id="VectorBase:AMEM014965"/>
<evidence type="ECO:0000256" key="10">
    <source>
        <dbReference type="ARBA" id="ARBA00023170"/>
    </source>
</evidence>
<keyword evidence="7" id="KW-0805">Transcription regulation</keyword>
<evidence type="ECO:0000256" key="6">
    <source>
        <dbReference type="ARBA" id="ARBA00022833"/>
    </source>
</evidence>
<dbReference type="GO" id="GO:0043565">
    <property type="term" value="F:sequence-specific DNA binding"/>
    <property type="evidence" value="ECO:0007669"/>
    <property type="project" value="InterPro"/>
</dbReference>
<feature type="signal peptide" evidence="12">
    <location>
        <begin position="1"/>
        <end position="16"/>
    </location>
</feature>
<keyword evidence="5" id="KW-0863">Zinc-finger</keyword>
<proteinExistence type="inferred from homology"/>
<name>A0A182VHB1_ANOME</name>
<evidence type="ECO:0000256" key="8">
    <source>
        <dbReference type="ARBA" id="ARBA00023125"/>
    </source>
</evidence>
<feature type="domain" description="Nuclear receptor" evidence="13">
    <location>
        <begin position="18"/>
        <end position="94"/>
    </location>
</feature>
<evidence type="ECO:0000256" key="11">
    <source>
        <dbReference type="ARBA" id="ARBA00023242"/>
    </source>
</evidence>
<dbReference type="GO" id="GO:0008270">
    <property type="term" value="F:zinc ion binding"/>
    <property type="evidence" value="ECO:0007669"/>
    <property type="project" value="UniProtKB-KW"/>
</dbReference>
<dbReference type="VEuPathDB" id="VectorBase:AMEM21_004400"/>
<dbReference type="PROSITE" id="PS51030">
    <property type="entry name" value="NUCLEAR_REC_DBD_2"/>
    <property type="match status" value="1"/>
</dbReference>
<dbReference type="PRINTS" id="PR00047">
    <property type="entry name" value="STROIDFINGER"/>
</dbReference>
<keyword evidence="4" id="KW-0479">Metal-binding</keyword>
<accession>A0A182VHB1</accession>
<dbReference type="EnsemblMetazoa" id="AMEM014965-RA">
    <property type="protein sequence ID" value="AMEM014965-PA"/>
    <property type="gene ID" value="AMEM014965"/>
</dbReference>
<keyword evidence="8" id="KW-0238">DNA-binding</keyword>
<keyword evidence="3" id="KW-0217">Developmental protein</keyword>
<keyword evidence="11" id="KW-0539">Nucleus</keyword>
<evidence type="ECO:0000256" key="9">
    <source>
        <dbReference type="ARBA" id="ARBA00023163"/>
    </source>
</evidence>
<evidence type="ECO:0000256" key="12">
    <source>
        <dbReference type="SAM" id="SignalP"/>
    </source>
</evidence>
<evidence type="ECO:0000256" key="3">
    <source>
        <dbReference type="ARBA" id="ARBA00022473"/>
    </source>
</evidence>
<evidence type="ECO:0000313" key="14">
    <source>
        <dbReference type="EnsemblMetazoa" id="AMEM014965-PA"/>
    </source>
</evidence>
<keyword evidence="9" id="KW-0804">Transcription</keyword>
<feature type="chain" id="PRO_5008139738" description="Nuclear receptor domain-containing protein" evidence="12">
    <location>
        <begin position="17"/>
        <end position="242"/>
    </location>
</feature>
<sequence>MISLICLLNTISHCNTMNQQCKVCGEPAAGFHFGAFTCEGCKSFFGRSYNNLSSISECKNNGECIINKKNRTACKACRLRKCLMVGMSKSGSRYGRRSNWFKIHCLLQEQQQAAQQQGNHQKPSQPVGIHAGMFHGGYPHGMYPRPPCTKEELMLLGLEEYSKHPSASPSYRHHTRYSITECPQYDLTLRGTCNTITKPITIISIYSSNHIVNVTLLHIMLEVEANQTSSQRKPSTIVRLNV</sequence>
<dbReference type="PANTHER" id="PTHR48092">
    <property type="entry name" value="KNIRPS-RELATED PROTEIN-RELATED"/>
    <property type="match status" value="1"/>
</dbReference>
<dbReference type="SMART" id="SM00399">
    <property type="entry name" value="ZnF_C4"/>
    <property type="match status" value="1"/>
</dbReference>
<dbReference type="Proteomes" id="UP000075903">
    <property type="component" value="Unassembled WGS sequence"/>
</dbReference>
<protein>
    <recommendedName>
        <fullName evidence="13">Nuclear receptor domain-containing protein</fullName>
    </recommendedName>
</protein>
<evidence type="ECO:0000313" key="15">
    <source>
        <dbReference type="Proteomes" id="UP000075903"/>
    </source>
</evidence>
<dbReference type="SUPFAM" id="SSF57716">
    <property type="entry name" value="Glucocorticoid receptor-like (DNA-binding domain)"/>
    <property type="match status" value="1"/>
</dbReference>
<dbReference type="FunFam" id="3.30.50.10:FF:000034">
    <property type="entry name" value="CLUMA_CG002674, isoform A"/>
    <property type="match status" value="1"/>
</dbReference>
<dbReference type="InterPro" id="IPR013088">
    <property type="entry name" value="Znf_NHR/GATA"/>
</dbReference>